<feature type="region of interest" description="Disordered" evidence="1">
    <location>
        <begin position="1"/>
        <end position="46"/>
    </location>
</feature>
<dbReference type="GO" id="GO:0006355">
    <property type="term" value="P:regulation of DNA-templated transcription"/>
    <property type="evidence" value="ECO:0007669"/>
    <property type="project" value="InterPro"/>
</dbReference>
<dbReference type="InterPro" id="IPR036388">
    <property type="entry name" value="WH-like_DNA-bd_sf"/>
</dbReference>
<feature type="domain" description="HTH luxR-type" evidence="2">
    <location>
        <begin position="62"/>
        <end position="119"/>
    </location>
</feature>
<dbReference type="SUPFAM" id="SSF46894">
    <property type="entry name" value="C-terminal effector domain of the bipartite response regulators"/>
    <property type="match status" value="1"/>
</dbReference>
<organism evidence="3 4">
    <name type="scientific">Kribbella solani</name>
    <dbReference type="NCBI Taxonomy" id="236067"/>
    <lineage>
        <taxon>Bacteria</taxon>
        <taxon>Bacillati</taxon>
        <taxon>Actinomycetota</taxon>
        <taxon>Actinomycetes</taxon>
        <taxon>Propionibacteriales</taxon>
        <taxon>Kribbellaceae</taxon>
        <taxon>Kribbella</taxon>
    </lineage>
</organism>
<dbReference type="AlphaFoldDB" id="A0A841DUQ5"/>
<dbReference type="SMART" id="SM00421">
    <property type="entry name" value="HTH_LUXR"/>
    <property type="match status" value="1"/>
</dbReference>
<keyword evidence="3" id="KW-0238">DNA-binding</keyword>
<gene>
    <name evidence="3" type="ORF">HDA44_005022</name>
</gene>
<protein>
    <submittedName>
        <fullName evidence="3">DNA-binding NarL/FixJ family response regulator</fullName>
    </submittedName>
</protein>
<reference evidence="3 4" key="1">
    <citation type="submission" date="2020-08" db="EMBL/GenBank/DDBJ databases">
        <title>Sequencing the genomes of 1000 actinobacteria strains.</title>
        <authorList>
            <person name="Klenk H.-P."/>
        </authorList>
    </citation>
    <scope>NUCLEOTIDE SEQUENCE [LARGE SCALE GENOMIC DNA]</scope>
    <source>
        <strain evidence="3 4">DSM 17294</strain>
    </source>
</reference>
<dbReference type="Gene3D" id="1.10.10.10">
    <property type="entry name" value="Winged helix-like DNA-binding domain superfamily/Winged helix DNA-binding domain"/>
    <property type="match status" value="1"/>
</dbReference>
<keyword evidence="4" id="KW-1185">Reference proteome</keyword>
<name>A0A841DUQ5_9ACTN</name>
<evidence type="ECO:0000256" key="1">
    <source>
        <dbReference type="SAM" id="MobiDB-lite"/>
    </source>
</evidence>
<dbReference type="EMBL" id="JACHNF010000001">
    <property type="protein sequence ID" value="MBB5981681.1"/>
    <property type="molecule type" value="Genomic_DNA"/>
</dbReference>
<evidence type="ECO:0000313" key="4">
    <source>
        <dbReference type="Proteomes" id="UP000558997"/>
    </source>
</evidence>
<feature type="compositionally biased region" description="Basic and acidic residues" evidence="1">
    <location>
        <begin position="8"/>
        <end position="46"/>
    </location>
</feature>
<dbReference type="GO" id="GO:0003677">
    <property type="term" value="F:DNA binding"/>
    <property type="evidence" value="ECO:0007669"/>
    <property type="project" value="UniProtKB-KW"/>
</dbReference>
<evidence type="ECO:0000313" key="3">
    <source>
        <dbReference type="EMBL" id="MBB5981681.1"/>
    </source>
</evidence>
<dbReference type="RefSeq" id="WP_184838363.1">
    <property type="nucleotide sequence ID" value="NZ_BAAAVN010000029.1"/>
</dbReference>
<dbReference type="Proteomes" id="UP000558997">
    <property type="component" value="Unassembled WGS sequence"/>
</dbReference>
<proteinExistence type="predicted"/>
<accession>A0A841DUQ5</accession>
<comment type="caution">
    <text evidence="3">The sequence shown here is derived from an EMBL/GenBank/DDBJ whole genome shotgun (WGS) entry which is preliminary data.</text>
</comment>
<dbReference type="InterPro" id="IPR000792">
    <property type="entry name" value="Tscrpt_reg_LuxR_C"/>
</dbReference>
<dbReference type="InterPro" id="IPR016032">
    <property type="entry name" value="Sig_transdc_resp-reg_C-effctor"/>
</dbReference>
<sequence length="125" mass="14443">MTVLPQELRPHDTHPQDTRPQDARPHDARSYDARPQELRPQDVRPYDARAQELRSQARRVAPREISHDDLQLLRLLATGLPVDGVARRLDLSERTVRRRTRLICDRLGFSTAIEAIVWAARRGLV</sequence>
<dbReference type="Pfam" id="PF00196">
    <property type="entry name" value="GerE"/>
    <property type="match status" value="1"/>
</dbReference>
<evidence type="ECO:0000259" key="2">
    <source>
        <dbReference type="SMART" id="SM00421"/>
    </source>
</evidence>